<dbReference type="AlphaFoldDB" id="A0AA39ZXS8"/>
<organism evidence="2 3">
    <name type="scientific">Lasiosphaeris hirsuta</name>
    <dbReference type="NCBI Taxonomy" id="260670"/>
    <lineage>
        <taxon>Eukaryota</taxon>
        <taxon>Fungi</taxon>
        <taxon>Dikarya</taxon>
        <taxon>Ascomycota</taxon>
        <taxon>Pezizomycotina</taxon>
        <taxon>Sordariomycetes</taxon>
        <taxon>Sordariomycetidae</taxon>
        <taxon>Sordariales</taxon>
        <taxon>Lasiosphaeriaceae</taxon>
        <taxon>Lasiosphaeris</taxon>
    </lineage>
</organism>
<evidence type="ECO:0000313" key="3">
    <source>
        <dbReference type="Proteomes" id="UP001172102"/>
    </source>
</evidence>
<gene>
    <name evidence="2" type="ORF">B0H67DRAFT_649924</name>
</gene>
<name>A0AA39ZXS8_9PEZI</name>
<sequence>MHQRRDPAPRVSGDGKPPSEPSYALEQYLSTDADVVERLLEDDIDIDGCAARCSKLKDELEKLAETISGR</sequence>
<comment type="caution">
    <text evidence="2">The sequence shown here is derived from an EMBL/GenBank/DDBJ whole genome shotgun (WGS) entry which is preliminary data.</text>
</comment>
<evidence type="ECO:0000313" key="2">
    <source>
        <dbReference type="EMBL" id="KAK0705616.1"/>
    </source>
</evidence>
<reference evidence="2" key="1">
    <citation type="submission" date="2023-06" db="EMBL/GenBank/DDBJ databases">
        <title>Genome-scale phylogeny and comparative genomics of the fungal order Sordariales.</title>
        <authorList>
            <consortium name="Lawrence Berkeley National Laboratory"/>
            <person name="Hensen N."/>
            <person name="Bonometti L."/>
            <person name="Westerberg I."/>
            <person name="Brannstrom I.O."/>
            <person name="Guillou S."/>
            <person name="Cros-Aarteil S."/>
            <person name="Calhoun S."/>
            <person name="Haridas S."/>
            <person name="Kuo A."/>
            <person name="Mondo S."/>
            <person name="Pangilinan J."/>
            <person name="Riley R."/>
            <person name="Labutti K."/>
            <person name="Andreopoulos B."/>
            <person name="Lipzen A."/>
            <person name="Chen C."/>
            <person name="Yanf M."/>
            <person name="Daum C."/>
            <person name="Ng V."/>
            <person name="Clum A."/>
            <person name="Steindorff A."/>
            <person name="Ohm R."/>
            <person name="Martin F."/>
            <person name="Silar P."/>
            <person name="Natvig D."/>
            <person name="Lalanne C."/>
            <person name="Gautier V."/>
            <person name="Ament-Velasquez S.L."/>
            <person name="Kruys A."/>
            <person name="Hutchinson M.I."/>
            <person name="Powell A.J."/>
            <person name="Barry K."/>
            <person name="Miller A.N."/>
            <person name="Grigoriev I.V."/>
            <person name="Debuchy R."/>
            <person name="Gladieux P."/>
            <person name="Thoren M.H."/>
            <person name="Johannesson H."/>
        </authorList>
    </citation>
    <scope>NUCLEOTIDE SEQUENCE</scope>
    <source>
        <strain evidence="2">SMH4607-1</strain>
    </source>
</reference>
<evidence type="ECO:0000256" key="1">
    <source>
        <dbReference type="SAM" id="MobiDB-lite"/>
    </source>
</evidence>
<proteinExistence type="predicted"/>
<protein>
    <submittedName>
        <fullName evidence="2">Uncharacterized protein</fullName>
    </submittedName>
</protein>
<feature type="region of interest" description="Disordered" evidence="1">
    <location>
        <begin position="1"/>
        <end position="23"/>
    </location>
</feature>
<keyword evidence="3" id="KW-1185">Reference proteome</keyword>
<accession>A0AA39ZXS8</accession>
<dbReference type="Proteomes" id="UP001172102">
    <property type="component" value="Unassembled WGS sequence"/>
</dbReference>
<dbReference type="EMBL" id="JAUKUA010000007">
    <property type="protein sequence ID" value="KAK0705616.1"/>
    <property type="molecule type" value="Genomic_DNA"/>
</dbReference>